<organism evidence="1 2">
    <name type="scientific">Trichinella pseudospiralis</name>
    <name type="common">Parasitic roundworm</name>
    <dbReference type="NCBI Taxonomy" id="6337"/>
    <lineage>
        <taxon>Eukaryota</taxon>
        <taxon>Metazoa</taxon>
        <taxon>Ecdysozoa</taxon>
        <taxon>Nematoda</taxon>
        <taxon>Enoplea</taxon>
        <taxon>Dorylaimia</taxon>
        <taxon>Trichinellida</taxon>
        <taxon>Trichinellidae</taxon>
        <taxon>Trichinella</taxon>
    </lineage>
</organism>
<proteinExistence type="predicted"/>
<name>A0A0V1F9S7_TRIPS</name>
<keyword evidence="2" id="KW-1185">Reference proteome</keyword>
<protein>
    <submittedName>
        <fullName evidence="1">Uncharacterized protein</fullName>
    </submittedName>
</protein>
<evidence type="ECO:0000313" key="2">
    <source>
        <dbReference type="Proteomes" id="UP000054995"/>
    </source>
</evidence>
<dbReference type="EMBL" id="JYDT01000162">
    <property type="protein sequence ID" value="KRY82766.1"/>
    <property type="molecule type" value="Genomic_DNA"/>
</dbReference>
<comment type="caution">
    <text evidence="1">The sequence shown here is derived from an EMBL/GenBank/DDBJ whole genome shotgun (WGS) entry which is preliminary data.</text>
</comment>
<gene>
    <name evidence="1" type="ORF">T4D_6945</name>
</gene>
<dbReference type="AlphaFoldDB" id="A0A0V1F9S7"/>
<evidence type="ECO:0000313" key="1">
    <source>
        <dbReference type="EMBL" id="KRY82766.1"/>
    </source>
</evidence>
<dbReference type="Proteomes" id="UP000054995">
    <property type="component" value="Unassembled WGS sequence"/>
</dbReference>
<reference evidence="1 2" key="1">
    <citation type="submission" date="2015-01" db="EMBL/GenBank/DDBJ databases">
        <title>Evolution of Trichinella species and genotypes.</title>
        <authorList>
            <person name="Korhonen P.K."/>
            <person name="Edoardo P."/>
            <person name="Giuseppe L.R."/>
            <person name="Gasser R.B."/>
        </authorList>
    </citation>
    <scope>NUCLEOTIDE SEQUENCE [LARGE SCALE GENOMIC DNA]</scope>
    <source>
        <strain evidence="1">ISS470</strain>
    </source>
</reference>
<accession>A0A0V1F9S7</accession>
<sequence length="106" mass="11690">MRFIKLKFGCCHSMNGSQLPKHPLPLNAKQLPGEAPDRLIQKYGSKIPSLSLLATPANVFHFSKPASRRSVGRSVSYPPPDSVRMNGRLPLEEAPPFIIICPSQLI</sequence>